<dbReference type="PANTHER" id="PTHR32332:SF20">
    <property type="entry name" value="2-NITROPROPANE DIOXYGENASE-LIKE PROTEIN"/>
    <property type="match status" value="1"/>
</dbReference>
<proteinExistence type="predicted"/>
<dbReference type="GO" id="GO:0018580">
    <property type="term" value="F:nitronate monooxygenase activity"/>
    <property type="evidence" value="ECO:0007669"/>
    <property type="project" value="InterPro"/>
</dbReference>
<keyword evidence="1" id="KW-0285">Flavoprotein</keyword>
<keyword evidence="3" id="KW-0560">Oxidoreductase</keyword>
<dbReference type="Pfam" id="PF03060">
    <property type="entry name" value="NMO"/>
    <property type="match status" value="1"/>
</dbReference>
<sequence>MKWETKITQMAGVNYPLIMGAFAIIGRAEFASAFSNAGGLGIITAINFPKIELFRTELEHMVLLTNKPFGINFTVAPPSSSKIKIGRKQETFYEFLDSAIDMGVKIFTTSAYKASKLGARIKEAGGYWFHKCATMKHALAAEKAGADAITLVGLEGTGFKSPVQNTTLVNITMARRLLNIPIIAAGGIGDARGFLGALAMGADCVCLGSSIMATTESLASKNWKDKIINQDIFDEKYYKKIFHLELKDSPVASMAIGHIEKILSLKDFIQEVIIGKAEQILKTWGFDKDVFSTTQLI</sequence>
<dbReference type="AlphaFoldDB" id="X1HEB7"/>
<protein>
    <submittedName>
        <fullName evidence="4">Uncharacterized protein</fullName>
    </submittedName>
</protein>
<dbReference type="Gene3D" id="3.20.20.70">
    <property type="entry name" value="Aldolase class I"/>
    <property type="match status" value="1"/>
</dbReference>
<dbReference type="PANTHER" id="PTHR32332">
    <property type="entry name" value="2-NITROPROPANE DIOXYGENASE"/>
    <property type="match status" value="1"/>
</dbReference>
<keyword evidence="2" id="KW-0288">FMN</keyword>
<accession>X1HEB7</accession>
<comment type="caution">
    <text evidence="4">The sequence shown here is derived from an EMBL/GenBank/DDBJ whole genome shotgun (WGS) entry which is preliminary data.</text>
</comment>
<dbReference type="InterPro" id="IPR004136">
    <property type="entry name" value="NMO"/>
</dbReference>
<dbReference type="SUPFAM" id="SSF51412">
    <property type="entry name" value="Inosine monophosphate dehydrogenase (IMPDH)"/>
    <property type="match status" value="1"/>
</dbReference>
<dbReference type="CDD" id="cd04730">
    <property type="entry name" value="NPD_like"/>
    <property type="match status" value="1"/>
</dbReference>
<evidence type="ECO:0000256" key="2">
    <source>
        <dbReference type="ARBA" id="ARBA00022643"/>
    </source>
</evidence>
<gene>
    <name evidence="4" type="ORF">S03H2_11702</name>
</gene>
<dbReference type="InterPro" id="IPR013785">
    <property type="entry name" value="Aldolase_TIM"/>
</dbReference>
<evidence type="ECO:0000313" key="4">
    <source>
        <dbReference type="EMBL" id="GAH43638.1"/>
    </source>
</evidence>
<dbReference type="EMBL" id="BARU01005962">
    <property type="protein sequence ID" value="GAH43638.1"/>
    <property type="molecule type" value="Genomic_DNA"/>
</dbReference>
<evidence type="ECO:0000256" key="3">
    <source>
        <dbReference type="ARBA" id="ARBA00023002"/>
    </source>
</evidence>
<organism evidence="4">
    <name type="scientific">marine sediment metagenome</name>
    <dbReference type="NCBI Taxonomy" id="412755"/>
    <lineage>
        <taxon>unclassified sequences</taxon>
        <taxon>metagenomes</taxon>
        <taxon>ecological metagenomes</taxon>
    </lineage>
</organism>
<reference evidence="4" key="1">
    <citation type="journal article" date="2014" name="Front. Microbiol.">
        <title>High frequency of phylogenetically diverse reductive dehalogenase-homologous genes in deep subseafloor sedimentary metagenomes.</title>
        <authorList>
            <person name="Kawai M."/>
            <person name="Futagami T."/>
            <person name="Toyoda A."/>
            <person name="Takaki Y."/>
            <person name="Nishi S."/>
            <person name="Hori S."/>
            <person name="Arai W."/>
            <person name="Tsubouchi T."/>
            <person name="Morono Y."/>
            <person name="Uchiyama I."/>
            <person name="Ito T."/>
            <person name="Fujiyama A."/>
            <person name="Inagaki F."/>
            <person name="Takami H."/>
        </authorList>
    </citation>
    <scope>NUCLEOTIDE SEQUENCE</scope>
    <source>
        <strain evidence="4">Expedition CK06-06</strain>
    </source>
</reference>
<evidence type="ECO:0000256" key="1">
    <source>
        <dbReference type="ARBA" id="ARBA00022630"/>
    </source>
</evidence>
<name>X1HEB7_9ZZZZ</name>